<reference evidence="3" key="2">
    <citation type="submission" date="2025-08" db="UniProtKB">
        <authorList>
            <consortium name="RefSeq"/>
        </authorList>
    </citation>
    <scope>IDENTIFICATION</scope>
</reference>
<dbReference type="Gene3D" id="2.10.70.10">
    <property type="entry name" value="Complement Module, domain 1"/>
    <property type="match status" value="1"/>
</dbReference>
<dbReference type="Pfam" id="PF10636">
    <property type="entry name" value="hemP"/>
    <property type="match status" value="1"/>
</dbReference>
<sequence>MNLAPASNAMLAAESSAEPAGAAPAGDAEHSASGLRVWPSNTLLAGRQEAHIAHNGELYTLRRTRAGRLILTK</sequence>
<feature type="region of interest" description="Disordered" evidence="1">
    <location>
        <begin position="1"/>
        <end position="33"/>
    </location>
</feature>
<dbReference type="OrthoDB" id="5348353at2"/>
<gene>
    <name evidence="3" type="primary">hemP</name>
</gene>
<evidence type="ECO:0000313" key="2">
    <source>
        <dbReference type="Proteomes" id="UP000675920"/>
    </source>
</evidence>
<dbReference type="RefSeq" id="WP_051378943.1">
    <property type="nucleotide sequence ID" value="NZ_KI519499.1"/>
</dbReference>
<name>A0A8B6X9Y5_9BURK</name>
<reference evidence="3" key="1">
    <citation type="journal article" date="1992" name="EMBO J.">
        <title>Hemin uptake system of Yersinia enterocolitica: similarities with other TonB-dependent systems in Gram-negative bacteria.</title>
        <authorList>
            <person name="Stojiljkovic I."/>
            <person name="Hantke K."/>
        </authorList>
    </citation>
    <scope>NUCLEOTIDE SEQUENCE</scope>
</reference>
<protein>
    <submittedName>
        <fullName evidence="3">Hemin uptake protein HemP</fullName>
    </submittedName>
</protein>
<dbReference type="AlphaFoldDB" id="A0A8B6X9Y5"/>
<feature type="compositionally biased region" description="Low complexity" evidence="1">
    <location>
        <begin position="12"/>
        <end position="26"/>
    </location>
</feature>
<dbReference type="Proteomes" id="UP000675920">
    <property type="component" value="Unplaced"/>
</dbReference>
<accession>A0A8B6X9Y5</accession>
<evidence type="ECO:0000313" key="3">
    <source>
        <dbReference type="RefSeq" id="WP_051378943.1"/>
    </source>
</evidence>
<evidence type="ECO:0000256" key="1">
    <source>
        <dbReference type="SAM" id="MobiDB-lite"/>
    </source>
</evidence>
<organism evidence="2 3">
    <name type="scientific">Derxia gummosa DSM 723</name>
    <dbReference type="NCBI Taxonomy" id="1121388"/>
    <lineage>
        <taxon>Bacteria</taxon>
        <taxon>Pseudomonadati</taxon>
        <taxon>Pseudomonadota</taxon>
        <taxon>Betaproteobacteria</taxon>
        <taxon>Burkholderiales</taxon>
        <taxon>Alcaligenaceae</taxon>
        <taxon>Derxia</taxon>
    </lineage>
</organism>
<dbReference type="InterPro" id="IPR019600">
    <property type="entry name" value="Hemin_uptake_protein_HemP"/>
</dbReference>
<keyword evidence="2" id="KW-1185">Reference proteome</keyword>
<proteinExistence type="predicted"/>